<evidence type="ECO:0000313" key="13">
    <source>
        <dbReference type="EMBL" id="MFC0263050.1"/>
    </source>
</evidence>
<dbReference type="Proteomes" id="UP001589797">
    <property type="component" value="Unassembled WGS sequence"/>
</dbReference>
<evidence type="ECO:0000256" key="7">
    <source>
        <dbReference type="ARBA" id="ARBA00022840"/>
    </source>
</evidence>
<dbReference type="PANTHER" id="PTHR24421">
    <property type="entry name" value="NITRATE/NITRITE SENSOR PROTEIN NARX-RELATED"/>
    <property type="match status" value="1"/>
</dbReference>
<evidence type="ECO:0000256" key="3">
    <source>
        <dbReference type="ARBA" id="ARBA00022553"/>
    </source>
</evidence>
<dbReference type="Pfam" id="PF02518">
    <property type="entry name" value="HATPase_c"/>
    <property type="match status" value="1"/>
</dbReference>
<dbReference type="EMBL" id="JBHLWI010000028">
    <property type="protein sequence ID" value="MFC0263050.1"/>
    <property type="molecule type" value="Genomic_DNA"/>
</dbReference>
<keyword evidence="5" id="KW-0547">Nucleotide-binding</keyword>
<evidence type="ECO:0000256" key="9">
    <source>
        <dbReference type="PROSITE-ProRule" id="PRU00339"/>
    </source>
</evidence>
<dbReference type="InterPro" id="IPR003594">
    <property type="entry name" value="HATPase_dom"/>
</dbReference>
<comment type="catalytic activity">
    <reaction evidence="1">
        <text>ATP + protein L-histidine = ADP + protein N-phospho-L-histidine.</text>
        <dbReference type="EC" id="2.7.13.3"/>
    </reaction>
</comment>
<evidence type="ECO:0000256" key="6">
    <source>
        <dbReference type="ARBA" id="ARBA00022777"/>
    </source>
</evidence>
<dbReference type="SUPFAM" id="SSF55874">
    <property type="entry name" value="ATPase domain of HSP90 chaperone/DNA topoisomerase II/histidine kinase"/>
    <property type="match status" value="1"/>
</dbReference>
<sequence length="636" mass="72119">MKEVIQTTKLDSVKAEALMDLAWQKMYSDSPGALKAAHQGVAILGKVNSLRIEGYAYTVIGVVHWVAASYDSAAYYLNKSADAYIRNKDLRGLSAVYNNLSLIYQNKSDYPKALSFATKALETAEQIGNEQMTANALFTVGNIYYLMEENEKALDRFRKALSIKAKLNDNQNIQKIYLNLGSTFHNLKELDSAAYYYAQCVQKSEVLGDLKALSIASTNLGNLAMDNNEPGKALIHYQKSAEIYQNNLQNDYDHSLLLHSLAKAHMQLGNYTMAENFGKQSLALSEKIDDDKRLVAAHTVLSEIYEKKGDYRNSLAAYKQAQSFRDSIFNIEKAGLLADIETKYETEKKEAQIILQEAEIAEQKANNQRNLILIFSLFIILILVSVLFLLNQNRQKKTRLLLIQQKEIEVKEAYINAALESQELERKRFAQDLHDGFGQLISALRMNISNLKHMENDLVTKSKTVDQSEKILQEMHTEIRSIAFNLMPATLIQFGLKEAVNEFAQRLNSTGKIKILADTQELYGRLTELQEISLYRVIQEWVNNIIKYAQAKEITIQLVRHDEELSVIIEDDGKGFDPSDLEQSEGNGWRNIQSRLHRIKADFEVDSQPNRKGSNLIIDVPVAQLEEDPVIESIVK</sequence>
<dbReference type="PROSITE" id="PS50005">
    <property type="entry name" value="TPR"/>
    <property type="match status" value="2"/>
</dbReference>
<dbReference type="InterPro" id="IPR011712">
    <property type="entry name" value="Sig_transdc_His_kin_sub3_dim/P"/>
</dbReference>
<dbReference type="Pfam" id="PF13424">
    <property type="entry name" value="TPR_12"/>
    <property type="match status" value="2"/>
</dbReference>
<dbReference type="PANTHER" id="PTHR24421:SF10">
    <property type="entry name" value="NITRATE_NITRITE SENSOR PROTEIN NARQ"/>
    <property type="match status" value="1"/>
</dbReference>
<feature type="domain" description="Histidine kinase" evidence="12">
    <location>
        <begin position="439"/>
        <end position="624"/>
    </location>
</feature>
<evidence type="ECO:0000256" key="10">
    <source>
        <dbReference type="SAM" id="Coils"/>
    </source>
</evidence>
<feature type="coiled-coil region" evidence="10">
    <location>
        <begin position="337"/>
        <end position="368"/>
    </location>
</feature>
<keyword evidence="14" id="KW-1185">Reference proteome</keyword>
<evidence type="ECO:0000256" key="1">
    <source>
        <dbReference type="ARBA" id="ARBA00000085"/>
    </source>
</evidence>
<evidence type="ECO:0000259" key="12">
    <source>
        <dbReference type="PROSITE" id="PS50109"/>
    </source>
</evidence>
<dbReference type="CDD" id="cd16917">
    <property type="entry name" value="HATPase_UhpB-NarQ-NarX-like"/>
    <property type="match status" value="1"/>
</dbReference>
<feature type="repeat" description="TPR" evidence="9">
    <location>
        <begin position="134"/>
        <end position="167"/>
    </location>
</feature>
<keyword evidence="6" id="KW-0418">Kinase</keyword>
<gene>
    <name evidence="13" type="ORF">ACFFIP_10190</name>
</gene>
<keyword evidence="8" id="KW-0902">Two-component regulatory system</keyword>
<keyword evidence="10" id="KW-0175">Coiled coil</keyword>
<keyword evidence="11" id="KW-1133">Transmembrane helix</keyword>
<dbReference type="SUPFAM" id="SSF48452">
    <property type="entry name" value="TPR-like"/>
    <property type="match status" value="2"/>
</dbReference>
<dbReference type="Pfam" id="PF13181">
    <property type="entry name" value="TPR_8"/>
    <property type="match status" value="1"/>
</dbReference>
<dbReference type="InterPro" id="IPR005467">
    <property type="entry name" value="His_kinase_dom"/>
</dbReference>
<dbReference type="Pfam" id="PF07730">
    <property type="entry name" value="HisKA_3"/>
    <property type="match status" value="1"/>
</dbReference>
<keyword evidence="11" id="KW-0472">Membrane</keyword>
<feature type="transmembrane region" description="Helical" evidence="11">
    <location>
        <begin position="371"/>
        <end position="390"/>
    </location>
</feature>
<keyword evidence="9" id="KW-0802">TPR repeat</keyword>
<dbReference type="InterPro" id="IPR019734">
    <property type="entry name" value="TPR_rpt"/>
</dbReference>
<dbReference type="Gene3D" id="3.30.565.10">
    <property type="entry name" value="Histidine kinase-like ATPase, C-terminal domain"/>
    <property type="match status" value="1"/>
</dbReference>
<evidence type="ECO:0000256" key="8">
    <source>
        <dbReference type="ARBA" id="ARBA00023012"/>
    </source>
</evidence>
<dbReference type="EC" id="2.7.13.3" evidence="2"/>
<keyword evidence="3" id="KW-0597">Phosphoprotein</keyword>
<evidence type="ECO:0000256" key="4">
    <source>
        <dbReference type="ARBA" id="ARBA00022679"/>
    </source>
</evidence>
<evidence type="ECO:0000313" key="14">
    <source>
        <dbReference type="Proteomes" id="UP001589797"/>
    </source>
</evidence>
<dbReference type="InterPro" id="IPR050482">
    <property type="entry name" value="Sensor_HK_TwoCompSys"/>
</dbReference>
<keyword evidence="4" id="KW-0808">Transferase</keyword>
<feature type="repeat" description="TPR" evidence="9">
    <location>
        <begin position="94"/>
        <end position="127"/>
    </location>
</feature>
<proteinExistence type="predicted"/>
<dbReference type="InterPro" id="IPR036890">
    <property type="entry name" value="HATPase_C_sf"/>
</dbReference>
<dbReference type="SMART" id="SM00028">
    <property type="entry name" value="TPR"/>
    <property type="match status" value="6"/>
</dbReference>
<name>A0ABV6FT44_9BACT</name>
<evidence type="ECO:0000256" key="2">
    <source>
        <dbReference type="ARBA" id="ARBA00012438"/>
    </source>
</evidence>
<comment type="caution">
    <text evidence="13">The sequence shown here is derived from an EMBL/GenBank/DDBJ whole genome shotgun (WGS) entry which is preliminary data.</text>
</comment>
<dbReference type="Gene3D" id="1.25.40.10">
    <property type="entry name" value="Tetratricopeptide repeat domain"/>
    <property type="match status" value="2"/>
</dbReference>
<accession>A0ABV6FT44</accession>
<keyword evidence="11" id="KW-0812">Transmembrane</keyword>
<dbReference type="Gene3D" id="1.20.5.1930">
    <property type="match status" value="1"/>
</dbReference>
<dbReference type="RefSeq" id="WP_382387515.1">
    <property type="nucleotide sequence ID" value="NZ_JBHLWI010000028.1"/>
</dbReference>
<dbReference type="InterPro" id="IPR011990">
    <property type="entry name" value="TPR-like_helical_dom_sf"/>
</dbReference>
<evidence type="ECO:0000256" key="5">
    <source>
        <dbReference type="ARBA" id="ARBA00022741"/>
    </source>
</evidence>
<keyword evidence="7" id="KW-0067">ATP-binding</keyword>
<reference evidence="13 14" key="1">
    <citation type="submission" date="2024-09" db="EMBL/GenBank/DDBJ databases">
        <authorList>
            <person name="Sun Q."/>
            <person name="Mori K."/>
        </authorList>
    </citation>
    <scope>NUCLEOTIDE SEQUENCE [LARGE SCALE GENOMIC DNA]</scope>
    <source>
        <strain evidence="13 14">CCM 7650</strain>
    </source>
</reference>
<dbReference type="PROSITE" id="PS50109">
    <property type="entry name" value="HIS_KIN"/>
    <property type="match status" value="1"/>
</dbReference>
<evidence type="ECO:0000256" key="11">
    <source>
        <dbReference type="SAM" id="Phobius"/>
    </source>
</evidence>
<organism evidence="13 14">
    <name type="scientific">Fontibacter flavus</name>
    <dbReference type="NCBI Taxonomy" id="654838"/>
    <lineage>
        <taxon>Bacteria</taxon>
        <taxon>Pseudomonadati</taxon>
        <taxon>Bacteroidota</taxon>
        <taxon>Cytophagia</taxon>
        <taxon>Cytophagales</taxon>
        <taxon>Cyclobacteriaceae</taxon>
        <taxon>Fontibacter</taxon>
    </lineage>
</organism>
<protein>
    <recommendedName>
        <fullName evidence="2">histidine kinase</fullName>
        <ecNumber evidence="2">2.7.13.3</ecNumber>
    </recommendedName>
</protein>